<dbReference type="Pfam" id="PF04972">
    <property type="entry name" value="BON"/>
    <property type="match status" value="1"/>
</dbReference>
<feature type="region of interest" description="Disordered" evidence="1">
    <location>
        <begin position="54"/>
        <end position="80"/>
    </location>
</feature>
<feature type="compositionally biased region" description="Basic and acidic residues" evidence="1">
    <location>
        <begin position="194"/>
        <end position="211"/>
    </location>
</feature>
<feature type="region of interest" description="Disordered" evidence="1">
    <location>
        <begin position="175"/>
        <end position="284"/>
    </location>
</feature>
<protein>
    <recommendedName>
        <fullName evidence="2">BON domain-containing protein</fullName>
    </recommendedName>
</protein>
<dbReference type="PROSITE" id="PS50914">
    <property type="entry name" value="BON"/>
    <property type="match status" value="1"/>
</dbReference>
<feature type="compositionally biased region" description="Basic and acidic residues" evidence="1">
    <location>
        <begin position="226"/>
        <end position="241"/>
    </location>
</feature>
<feature type="compositionally biased region" description="Acidic residues" evidence="1">
    <location>
        <begin position="67"/>
        <end position="80"/>
    </location>
</feature>
<evidence type="ECO:0000313" key="3">
    <source>
        <dbReference type="EMBL" id="CAA9307479.1"/>
    </source>
</evidence>
<organism evidence="3">
    <name type="scientific">uncultured Gemmatimonadaceae bacterium</name>
    <dbReference type="NCBI Taxonomy" id="246130"/>
    <lineage>
        <taxon>Bacteria</taxon>
        <taxon>Pseudomonadati</taxon>
        <taxon>Gemmatimonadota</taxon>
        <taxon>Gemmatimonadia</taxon>
        <taxon>Gemmatimonadales</taxon>
        <taxon>Gemmatimonadaceae</taxon>
        <taxon>environmental samples</taxon>
    </lineage>
</organism>
<evidence type="ECO:0000259" key="2">
    <source>
        <dbReference type="PROSITE" id="PS50914"/>
    </source>
</evidence>
<proteinExistence type="predicted"/>
<feature type="compositionally biased region" description="Basic and acidic residues" evidence="1">
    <location>
        <begin position="54"/>
        <end position="65"/>
    </location>
</feature>
<dbReference type="InterPro" id="IPR007055">
    <property type="entry name" value="BON_dom"/>
</dbReference>
<dbReference type="Gene3D" id="3.30.1340.30">
    <property type="match status" value="1"/>
</dbReference>
<accession>A0A6J4KJ10</accession>
<feature type="compositionally biased region" description="Basic and acidic residues" evidence="1">
    <location>
        <begin position="254"/>
        <end position="284"/>
    </location>
</feature>
<reference evidence="3" key="1">
    <citation type="submission" date="2020-02" db="EMBL/GenBank/DDBJ databases">
        <authorList>
            <person name="Meier V. D."/>
        </authorList>
    </citation>
    <scope>NUCLEOTIDE SEQUENCE</scope>
    <source>
        <strain evidence="3">AVDCRST_MAG40</strain>
    </source>
</reference>
<gene>
    <name evidence="3" type="ORF">AVDCRST_MAG40-763</name>
</gene>
<name>A0A6J4KJ10_9BACT</name>
<feature type="domain" description="BON" evidence="2">
    <location>
        <begin position="84"/>
        <end position="153"/>
    </location>
</feature>
<evidence type="ECO:0000256" key="1">
    <source>
        <dbReference type="SAM" id="MobiDB-lite"/>
    </source>
</evidence>
<dbReference type="AlphaFoldDB" id="A0A6J4KJ10"/>
<dbReference type="EMBL" id="CADCTX010000222">
    <property type="protein sequence ID" value="CAA9307479.1"/>
    <property type="molecule type" value="Genomic_DNA"/>
</dbReference>
<sequence>MGTFRYRHRREPSRGLAYLAVGAVAGLATGVLLAQRFGGLTGIGSLVRDRFSERDDDDAQSRYDAEAPYEYDEGDDDYTEGDDVDEVLEERVLEAFRNDPILSERAVDIGAIGEGIIELTGSVHSADEGTHAVTVARGVPGVETVVNRLVARDDEDEFADSATRYAAGDDRLTEARWEGQGVGTGRRRQGNSGELDRHADPKPILEDRSMREGQALAAAADDLEGIAERRKSGKPEPKGDRTGGAPIAPSGVPKGDHVADPEGEDAQRILRESTGRDTSRPNNA</sequence>